<name>A0A1A9WI22_9MUSC</name>
<protein>
    <recommendedName>
        <fullName evidence="2">RecF/RecN/SMC N-terminal domain-containing protein</fullName>
    </recommendedName>
</protein>
<dbReference type="AlphaFoldDB" id="A0A1A9WI22"/>
<keyword evidence="1" id="KW-0175">Coiled coil</keyword>
<dbReference type="InterPro" id="IPR003395">
    <property type="entry name" value="RecF/RecN/SMC_N"/>
</dbReference>
<reference evidence="3" key="2">
    <citation type="submission" date="2020-05" db="UniProtKB">
        <authorList>
            <consortium name="EnsemblMetazoa"/>
        </authorList>
    </citation>
    <scope>IDENTIFICATION</scope>
    <source>
        <strain evidence="3">IAEA</strain>
    </source>
</reference>
<feature type="domain" description="RecF/RecN/SMC N-terminal" evidence="2">
    <location>
        <begin position="2"/>
        <end position="784"/>
    </location>
</feature>
<evidence type="ECO:0000256" key="1">
    <source>
        <dbReference type="SAM" id="Coils"/>
    </source>
</evidence>
<reference evidence="4" key="1">
    <citation type="submission" date="2014-03" db="EMBL/GenBank/DDBJ databases">
        <authorList>
            <person name="Aksoy S."/>
            <person name="Warren W."/>
            <person name="Wilson R.K."/>
        </authorList>
    </citation>
    <scope>NUCLEOTIDE SEQUENCE [LARGE SCALE GENOMIC DNA]</scope>
    <source>
        <strain evidence="4">IAEA</strain>
    </source>
</reference>
<feature type="coiled-coil region" evidence="1">
    <location>
        <begin position="324"/>
        <end position="358"/>
    </location>
</feature>
<dbReference type="InterPro" id="IPR027417">
    <property type="entry name" value="P-loop_NTPase"/>
</dbReference>
<dbReference type="EnsemblMetazoa" id="GBRI020602-RA">
    <property type="protein sequence ID" value="GBRI020602-PA"/>
    <property type="gene ID" value="GBRI020602"/>
</dbReference>
<dbReference type="Pfam" id="PF02463">
    <property type="entry name" value="SMC_N"/>
    <property type="match status" value="1"/>
</dbReference>
<proteinExistence type="predicted"/>
<dbReference type="STRING" id="37001.A0A1A9WI22"/>
<dbReference type="VEuPathDB" id="VectorBase:GBRI020602"/>
<organism evidence="3 4">
    <name type="scientific">Glossina brevipalpis</name>
    <dbReference type="NCBI Taxonomy" id="37001"/>
    <lineage>
        <taxon>Eukaryota</taxon>
        <taxon>Metazoa</taxon>
        <taxon>Ecdysozoa</taxon>
        <taxon>Arthropoda</taxon>
        <taxon>Hexapoda</taxon>
        <taxon>Insecta</taxon>
        <taxon>Pterygota</taxon>
        <taxon>Neoptera</taxon>
        <taxon>Endopterygota</taxon>
        <taxon>Diptera</taxon>
        <taxon>Brachycera</taxon>
        <taxon>Muscomorpha</taxon>
        <taxon>Hippoboscoidea</taxon>
        <taxon>Glossinidae</taxon>
        <taxon>Glossina</taxon>
    </lineage>
</organism>
<evidence type="ECO:0000313" key="4">
    <source>
        <dbReference type="Proteomes" id="UP000091820"/>
    </source>
</evidence>
<evidence type="ECO:0000259" key="2">
    <source>
        <dbReference type="Pfam" id="PF02463"/>
    </source>
</evidence>
<dbReference type="Gene3D" id="3.40.50.300">
    <property type="entry name" value="P-loop containing nucleotide triphosphate hydrolases"/>
    <property type="match status" value="2"/>
</dbReference>
<dbReference type="SUPFAM" id="SSF52540">
    <property type="entry name" value="P-loop containing nucleoside triphosphate hydrolases"/>
    <property type="match status" value="1"/>
</dbReference>
<feature type="coiled-coil region" evidence="1">
    <location>
        <begin position="428"/>
        <end position="553"/>
    </location>
</feature>
<dbReference type="Proteomes" id="UP000091820">
    <property type="component" value="Unassembled WGS sequence"/>
</dbReference>
<evidence type="ECO:0000313" key="3">
    <source>
        <dbReference type="EnsemblMetazoa" id="GBRI020602-PA"/>
    </source>
</evidence>
<keyword evidence="4" id="KW-1185">Reference proteome</keyword>
<feature type="coiled-coil region" evidence="1">
    <location>
        <begin position="246"/>
        <end position="294"/>
    </location>
</feature>
<dbReference type="PANTHER" id="PTHR43977">
    <property type="entry name" value="STRUCTURAL MAINTENANCE OF CHROMOSOMES PROTEIN 3"/>
    <property type="match status" value="1"/>
</dbReference>
<accession>A0A1A9WI22</accession>
<sequence length="792" mass="91643">MYIKSILIDGFKSYGGQIEVHGFDAEFTVITGFDCIKSSDILDSICFVLDIMNLGQMTNTSLQHLIYQNGQADVTKANVTLIFDNTNPSQCPLGYEKCREISVSRELSVDGKNKYVINGKTVHSKRLAKFFTSIRLNVENPNFLIRKECITKVLNKKPKGILAIIEIAAGIHLYEAKREAAIKLIEKKDSKILEINTLLRDEIEPKLENLKREKLAYMEFQKICRDIECLTRIHISFSYLKYKEALKSTEINKEKLITEIDAIKQRITENEKERKKIKEKFKELKKIIDQTKGEAMKEIKAELECELANKGISEGSLKTNQHIIDQEEKKLKTIMKMIEDNERSLQSKEKEMSKVKKIFQDLKKIDLEHTLAYENAQKKYARVMGDISSNQDSQTSSLQDQSKTNASIISQMKIKVIEDNSSDVKGELKKAAELVKKAKLKAKKSRNNWKKHKQEYNVLCIEIKSLKRDIAHAKEQRSCLVHKISKLKAEQQEIRNKNAIVVRKVTELRQNINEQKDKIYSQSKELRCVYTKLKEVEERHKELHSEIKRKESEPHSRVGPDSKDLLQKMQNLSLKYPWINEDKEYFGIKNTRYDYCKEDPIEAGHKLIAMNEQKVKMERNINPRATVLLAREGRNYQKLIRRQKIIEQDKNKMKTVLCKMDENKREKVEKAWMVMDGNLNNIFSNLLHGAQARLNPVKDNNQLIGLEIKVGFNGTWKESLDDLSDSQRSLVALSFLLALLKFSPSPLYILDEISVALDTQNISNILKAHFTSSQLIIFPLKHNNSMKYITSN</sequence>